<evidence type="ECO:0000313" key="2">
    <source>
        <dbReference type="EMBL" id="EHH67931.1"/>
    </source>
</evidence>
<feature type="signal peptide" evidence="1">
    <location>
        <begin position="1"/>
        <end position="25"/>
    </location>
</feature>
<reference evidence="2 3" key="1">
    <citation type="submission" date="2011-10" db="EMBL/GenBank/DDBJ databases">
        <title>Genome sequence of Gluconobacter morbifer G707, isolated from Drosophila gut.</title>
        <authorList>
            <person name="Lee W.-J."/>
            <person name="Kim E.-K."/>
        </authorList>
    </citation>
    <scope>NUCLEOTIDE SEQUENCE [LARGE SCALE GENOMIC DNA]</scope>
    <source>
        <strain evidence="2 3">G707</strain>
    </source>
</reference>
<gene>
    <name evidence="2" type="ORF">GMO_16980</name>
</gene>
<sequence>MKRLLPSALAFALIAGTPFLSPARAADMPASSVTELDFSVTGEARALPTLLTVRLSGQQDSSSAAEAQKALNTRMAKALQTASAQDGVEARAGGYSMTQITLDHGTSRWTARQEMQLSGTDSVRLLSLAGALQAQGLMLEGLDWSLDAHTREQLLQQARTTALRKVRPQATESAETLGLHVLRLKQVRVSSNEPGPRPLMMMARMADAGPAPQRTLEEQTIRVDVSVQAELAP</sequence>
<evidence type="ECO:0000313" key="3">
    <source>
        <dbReference type="Proteomes" id="UP000004949"/>
    </source>
</evidence>
<dbReference type="Gene3D" id="3.30.70.2970">
    <property type="entry name" value="Protein of unknown function (DUF541), domain 2"/>
    <property type="match status" value="1"/>
</dbReference>
<proteinExistence type="predicted"/>
<dbReference type="OrthoDB" id="7272540at2"/>
<dbReference type="InterPro" id="IPR052022">
    <property type="entry name" value="26kDa_periplasmic_antigen"/>
</dbReference>
<organism evidence="2 3">
    <name type="scientific">Gluconobacter morbifer G707</name>
    <dbReference type="NCBI Taxonomy" id="1088869"/>
    <lineage>
        <taxon>Bacteria</taxon>
        <taxon>Pseudomonadati</taxon>
        <taxon>Pseudomonadota</taxon>
        <taxon>Alphaproteobacteria</taxon>
        <taxon>Acetobacterales</taxon>
        <taxon>Acetobacteraceae</taxon>
        <taxon>Gluconobacter</taxon>
    </lineage>
</organism>
<dbReference type="PATRIC" id="fig|1088869.3.peg.1693"/>
<keyword evidence="1" id="KW-0732">Signal</keyword>
<evidence type="ECO:0008006" key="4">
    <source>
        <dbReference type="Google" id="ProtNLM"/>
    </source>
</evidence>
<dbReference type="PANTHER" id="PTHR34387:SF1">
    <property type="entry name" value="PERIPLASMIC IMMUNOGENIC PROTEIN"/>
    <property type="match status" value="1"/>
</dbReference>
<keyword evidence="3" id="KW-1185">Reference proteome</keyword>
<dbReference type="Gene3D" id="3.30.110.170">
    <property type="entry name" value="Protein of unknown function (DUF541), domain 1"/>
    <property type="match status" value="1"/>
</dbReference>
<comment type="caution">
    <text evidence="2">The sequence shown here is derived from an EMBL/GenBank/DDBJ whole genome shotgun (WGS) entry which is preliminary data.</text>
</comment>
<dbReference type="GO" id="GO:0006974">
    <property type="term" value="P:DNA damage response"/>
    <property type="evidence" value="ECO:0007669"/>
    <property type="project" value="TreeGrafter"/>
</dbReference>
<feature type="chain" id="PRO_5003489772" description="Outer membrane protein" evidence="1">
    <location>
        <begin position="26"/>
        <end position="233"/>
    </location>
</feature>
<protein>
    <recommendedName>
        <fullName evidence="4">Outer membrane protein</fullName>
    </recommendedName>
</protein>
<name>G6XJW9_9PROT</name>
<accession>G6XJW9</accession>
<dbReference type="EMBL" id="AGQV01000005">
    <property type="protein sequence ID" value="EHH67931.1"/>
    <property type="molecule type" value="Genomic_DNA"/>
</dbReference>
<dbReference type="Pfam" id="PF04402">
    <property type="entry name" value="SIMPL"/>
    <property type="match status" value="1"/>
</dbReference>
<dbReference type="Proteomes" id="UP000004949">
    <property type="component" value="Unassembled WGS sequence"/>
</dbReference>
<dbReference type="InterPro" id="IPR007497">
    <property type="entry name" value="SIMPL/DUF541"/>
</dbReference>
<evidence type="ECO:0000256" key="1">
    <source>
        <dbReference type="SAM" id="SignalP"/>
    </source>
</evidence>
<dbReference type="eggNOG" id="COG2968">
    <property type="taxonomic scope" value="Bacteria"/>
</dbReference>
<dbReference type="RefSeq" id="WP_008851845.1">
    <property type="nucleotide sequence ID" value="NZ_AGQV01000005.1"/>
</dbReference>
<dbReference type="AlphaFoldDB" id="G6XJW9"/>
<dbReference type="PANTHER" id="PTHR34387">
    <property type="entry name" value="SLR1258 PROTEIN"/>
    <property type="match status" value="1"/>
</dbReference>
<dbReference type="STRING" id="1088869.GMO_16980"/>